<dbReference type="PROSITE" id="PS50837">
    <property type="entry name" value="NACHT"/>
    <property type="match status" value="1"/>
</dbReference>
<dbReference type="SMART" id="SM00320">
    <property type="entry name" value="WD40"/>
    <property type="match status" value="8"/>
</dbReference>
<dbReference type="InterPro" id="IPR011044">
    <property type="entry name" value="Quino_amine_DH_bsu"/>
</dbReference>
<dbReference type="Proteomes" id="UP000186601">
    <property type="component" value="Unassembled WGS sequence"/>
</dbReference>
<keyword evidence="4" id="KW-0812">Transmembrane</keyword>
<dbReference type="Pfam" id="PF00400">
    <property type="entry name" value="WD40"/>
    <property type="match status" value="5"/>
</dbReference>
<dbReference type="OrthoDB" id="3228837at2759"/>
<keyword evidence="2" id="KW-0677">Repeat</keyword>
<feature type="repeat" description="WD" evidence="3">
    <location>
        <begin position="1243"/>
        <end position="1284"/>
    </location>
</feature>
<feature type="repeat" description="WD" evidence="3">
    <location>
        <begin position="1200"/>
        <end position="1241"/>
    </location>
</feature>
<feature type="transmembrane region" description="Helical" evidence="4">
    <location>
        <begin position="870"/>
        <end position="890"/>
    </location>
</feature>
<protein>
    <recommendedName>
        <fullName evidence="5">NACHT domain-containing protein</fullName>
    </recommendedName>
</protein>
<dbReference type="InterPro" id="IPR003593">
    <property type="entry name" value="AAA+_ATPase"/>
</dbReference>
<feature type="repeat" description="WD" evidence="3">
    <location>
        <begin position="1019"/>
        <end position="1060"/>
    </location>
</feature>
<sequence length="1671" mass="185187">MSESVQHQEDVTIRQLQVSQVKVLGANRLFDLGRRNWNKREYFALIKIGKEEKKTNTFTMDGSCTLTRDLISCPGAQLEFLVKTIAPRSLASETTDAVAEASLAIDHLSPPSAIQTMVRAKEVGGELLEGADIVEEALSPIVKKTDFSAFIKNVEVFVGIVDTIAEVHPYAKMAWLLVKGVYTIVQDQIHRDDKVKDLFLQMASLYEIVEDLRRQLEDGGIESSTELLSCISKQTVDCCYFIRDYSSPEFIKRMAKSTFATVNKRILEYTDAFKSLKDEFYGNLHVETRVIVSLVLKGVERLGPFISKVAKPASSILTCLSTETTVDLNDMSYSPSSLGPSKRCLFGTREEPLERMTTWANSDSQDHPSILVLTGPAGTGKSALAHTMAHQFRELERLGSSFGFDRNESTRSIKLLFPTIARDLADLNDDIRNALWAAVGKSKEIRMTQDLSLQFENLIAKPLKSIVLSGPVLVVIDALDECSDAGTREQLLSILKTCAGNFPPNLRLLITTRPEDDIITHLQDAPHILIWRLDNISSSIETSEDIRLYTHYHLISSRKPKLDGIDDECCRRLVTMSQGLFQWASVACSQIIGTGKPGLTARERYELLVEGSSGPRVDRERLLDKLYLQVLRQLFTEESTGALELARFRSVLVAVLTSFEPMTLESLNNLRKASNNAGEPYFDAQVVLQYLGSLLSGVTASESHIPIRPLHTSFRDFLTTKQRSLEFFVDVAELKAHERLGLASLRIMKRDLAFNICKLESLYVMNEDILDLPKRIENRIPSHLSYSCRFWARHLDVALPNGMALEISHQIRELLEPFINEKLLFWLEVLSVLGGVALALSAFAIVARVLKSVRKSQTPNNSLLGCVTDIQRFLTNFASVIIISAPHIYISAVPFSPQRSWISKQYLPRLPRTLRVLNSPEDWPVARDVMQHSDHICGFAISVDGARIAGACGWSGVFIWDIRTGLLDSGLLNCGGFALRVAFSADGARVAYALKKGTIIGVWDVESGRNWTIAESIFGPDSDDEVVCLTFSPDGRKLIAGSWHGTVGVWDTSSGDASGAILYQSIMKCSFDCVSFLSHGGALACGYKEKTIEVCKWDATTLQLTEQPLHIEAESSVSAVGVSFDGRHVAAGLENDTICLWGLPEGTPIGTSVSVSSRTEWRVWWIAFTQDGSHFASAGRRGAVDVWKITPTGPILEVSLQGHTSWVGGLAYSPDGRHLFFCSDDRTIRKWDAHSTNTPDPIIPQSASSIVGVHISHDETRIASVSEDGTVRLWNGASGTAIGSPSRLPTRELDEGIYHSAMSRDGTRIMAVSRGMVRLSDFKGCKQTERRIELDTYKDSTGVFSADGSRIYITSRNRIYTIDVDTMEETPDLSTWKAFPVLWFYGPPVISPDGAQLAVLSVDMDETVRLRILDSQTVEEVSLPMLLRGSILYCWCISPDFHYVANIGLSHEPDIQVMCIEGGILQKDLSLAFDHRGWCCLVFLSYTTGTHLASAHGSGIVIWDLVSCKPIIGPLRHSNSEADVKSMACLQDGKRLVAGYEDGKVLVWDISVFGDSHSGHPVIPIVLSSEAAHALPHPKDILSPKVAAFEAYGKRNPINTVEMTGDGWIVGPNLRRLLWVPPELRARIWPKMMKWDLTGGEERIQLDLSQFARGPRWADCYCECTVDSDVP</sequence>
<dbReference type="InterPro" id="IPR027417">
    <property type="entry name" value="P-loop_NTPase"/>
</dbReference>
<dbReference type="SUPFAM" id="SSF52540">
    <property type="entry name" value="P-loop containing nucleoside triphosphate hydrolases"/>
    <property type="match status" value="1"/>
</dbReference>
<evidence type="ECO:0000256" key="3">
    <source>
        <dbReference type="PROSITE-ProRule" id="PRU00221"/>
    </source>
</evidence>
<proteinExistence type="predicted"/>
<feature type="transmembrane region" description="Helical" evidence="4">
    <location>
        <begin position="823"/>
        <end position="850"/>
    </location>
</feature>
<comment type="caution">
    <text evidence="6">The sequence shown here is derived from an EMBL/GenBank/DDBJ whole genome shotgun (WGS) entry which is preliminary data.</text>
</comment>
<name>A0A2R6NN78_9APHY</name>
<dbReference type="EMBL" id="MLYV02001055">
    <property type="protein sequence ID" value="PSR73853.1"/>
    <property type="molecule type" value="Genomic_DNA"/>
</dbReference>
<feature type="domain" description="NACHT" evidence="5">
    <location>
        <begin position="369"/>
        <end position="514"/>
    </location>
</feature>
<dbReference type="Pfam" id="PF24883">
    <property type="entry name" value="NPHP3_N"/>
    <property type="match status" value="1"/>
</dbReference>
<evidence type="ECO:0000259" key="5">
    <source>
        <dbReference type="PROSITE" id="PS50837"/>
    </source>
</evidence>
<keyword evidence="4" id="KW-1133">Transmembrane helix</keyword>
<dbReference type="InterPro" id="IPR056884">
    <property type="entry name" value="NPHP3-like_N"/>
</dbReference>
<keyword evidence="7" id="KW-1185">Reference proteome</keyword>
<dbReference type="PANTHER" id="PTHR19848:SF8">
    <property type="entry name" value="F-BOX AND WD REPEAT DOMAIN CONTAINING 7"/>
    <property type="match status" value="1"/>
</dbReference>
<feature type="repeat" description="WD" evidence="3">
    <location>
        <begin position="1517"/>
        <end position="1551"/>
    </location>
</feature>
<organism evidence="6 7">
    <name type="scientific">Hermanssonia centrifuga</name>
    <dbReference type="NCBI Taxonomy" id="98765"/>
    <lineage>
        <taxon>Eukaryota</taxon>
        <taxon>Fungi</taxon>
        <taxon>Dikarya</taxon>
        <taxon>Basidiomycota</taxon>
        <taxon>Agaricomycotina</taxon>
        <taxon>Agaricomycetes</taxon>
        <taxon>Polyporales</taxon>
        <taxon>Meruliaceae</taxon>
        <taxon>Hermanssonia</taxon>
    </lineage>
</organism>
<dbReference type="PANTHER" id="PTHR19848">
    <property type="entry name" value="WD40 REPEAT PROTEIN"/>
    <property type="match status" value="1"/>
</dbReference>
<dbReference type="Gene3D" id="3.40.50.300">
    <property type="entry name" value="P-loop containing nucleotide triphosphate hydrolases"/>
    <property type="match status" value="1"/>
</dbReference>
<dbReference type="PROSITE" id="PS50294">
    <property type="entry name" value="WD_REPEATS_REGION"/>
    <property type="match status" value="2"/>
</dbReference>
<dbReference type="CDD" id="cd00200">
    <property type="entry name" value="WD40"/>
    <property type="match status" value="1"/>
</dbReference>
<dbReference type="InterPro" id="IPR019775">
    <property type="entry name" value="WD40_repeat_CS"/>
</dbReference>
<dbReference type="PROSITE" id="PS50082">
    <property type="entry name" value="WD_REPEATS_2"/>
    <property type="match status" value="4"/>
</dbReference>
<dbReference type="SUPFAM" id="SSF82171">
    <property type="entry name" value="DPP6 N-terminal domain-like"/>
    <property type="match status" value="1"/>
</dbReference>
<dbReference type="PROSITE" id="PS00678">
    <property type="entry name" value="WD_REPEATS_1"/>
    <property type="match status" value="1"/>
</dbReference>
<evidence type="ECO:0000256" key="2">
    <source>
        <dbReference type="ARBA" id="ARBA00022737"/>
    </source>
</evidence>
<dbReference type="STRING" id="98765.A0A2R6NN78"/>
<evidence type="ECO:0000313" key="7">
    <source>
        <dbReference type="Proteomes" id="UP000186601"/>
    </source>
</evidence>
<evidence type="ECO:0000313" key="6">
    <source>
        <dbReference type="EMBL" id="PSR73853.1"/>
    </source>
</evidence>
<dbReference type="Gene3D" id="2.130.10.10">
    <property type="entry name" value="YVTN repeat-like/Quinoprotein amine dehydrogenase"/>
    <property type="match status" value="3"/>
</dbReference>
<dbReference type="SMART" id="SM00382">
    <property type="entry name" value="AAA"/>
    <property type="match status" value="1"/>
</dbReference>
<dbReference type="InterPro" id="IPR015943">
    <property type="entry name" value="WD40/YVTN_repeat-like_dom_sf"/>
</dbReference>
<keyword evidence="4" id="KW-0472">Membrane</keyword>
<dbReference type="InterPro" id="IPR001680">
    <property type="entry name" value="WD40_rpt"/>
</dbReference>
<evidence type="ECO:0000256" key="1">
    <source>
        <dbReference type="ARBA" id="ARBA00022574"/>
    </source>
</evidence>
<gene>
    <name evidence="6" type="ORF">PHLCEN_2v10322</name>
</gene>
<keyword evidence="1 3" id="KW-0853">WD repeat</keyword>
<dbReference type="SUPFAM" id="SSF50969">
    <property type="entry name" value="YVTN repeat-like/Quinoprotein amine dehydrogenase"/>
    <property type="match status" value="1"/>
</dbReference>
<accession>A0A2R6NN78</accession>
<evidence type="ECO:0000256" key="4">
    <source>
        <dbReference type="SAM" id="Phobius"/>
    </source>
</evidence>
<dbReference type="InterPro" id="IPR007111">
    <property type="entry name" value="NACHT_NTPase"/>
</dbReference>
<reference evidence="6 7" key="1">
    <citation type="submission" date="2018-02" db="EMBL/GenBank/DDBJ databases">
        <title>Genome sequence of the basidiomycete white-rot fungus Phlebia centrifuga.</title>
        <authorList>
            <person name="Granchi Z."/>
            <person name="Peng M."/>
            <person name="de Vries R.P."/>
            <person name="Hilden K."/>
            <person name="Makela M.R."/>
            <person name="Grigoriev I."/>
            <person name="Riley R."/>
        </authorList>
    </citation>
    <scope>NUCLEOTIDE SEQUENCE [LARGE SCALE GENOMIC DNA]</scope>
    <source>
        <strain evidence="6 7">FBCC195</strain>
    </source>
</reference>